<protein>
    <submittedName>
        <fullName evidence="1">Uncharacterized protein</fullName>
    </submittedName>
</protein>
<dbReference type="Proteomes" id="UP000517916">
    <property type="component" value="Unassembled WGS sequence"/>
</dbReference>
<accession>A0ABR6BC66</accession>
<dbReference type="RefSeq" id="WP_025357936.1">
    <property type="nucleotide sequence ID" value="NZ_BAAABQ010000021.1"/>
</dbReference>
<name>A0ABR6BC66_9PSEU</name>
<evidence type="ECO:0000313" key="1">
    <source>
        <dbReference type="EMBL" id="MBA8924468.1"/>
    </source>
</evidence>
<dbReference type="InterPro" id="IPR045428">
    <property type="entry name" value="EACC1"/>
</dbReference>
<organism evidence="1 2">
    <name type="scientific">Kutzneria viridogrisea</name>
    <dbReference type="NCBI Taxonomy" id="47990"/>
    <lineage>
        <taxon>Bacteria</taxon>
        <taxon>Bacillati</taxon>
        <taxon>Actinomycetota</taxon>
        <taxon>Actinomycetes</taxon>
        <taxon>Pseudonocardiales</taxon>
        <taxon>Pseudonocardiaceae</taxon>
        <taxon>Kutzneria</taxon>
    </lineage>
</organism>
<proteinExistence type="predicted"/>
<sequence>MHEVLFEFEGTPADRDRDARDLAAWLEEDLRGSVSLRMVGPAEGELGGAADAAVVLAATAPLARPFFTWLTERVKARKISLRISASHKGEQLKIDVEAPQDAEALLERIVRLLDED</sequence>
<keyword evidence="2" id="KW-1185">Reference proteome</keyword>
<dbReference type="Pfam" id="PF19953">
    <property type="entry name" value="EACC1"/>
    <property type="match status" value="1"/>
</dbReference>
<comment type="caution">
    <text evidence="1">The sequence shown here is derived from an EMBL/GenBank/DDBJ whole genome shotgun (WGS) entry which is preliminary data.</text>
</comment>
<reference evidence="1 2" key="1">
    <citation type="submission" date="2020-08" db="EMBL/GenBank/DDBJ databases">
        <title>Genomic Encyclopedia of Archaeal and Bacterial Type Strains, Phase II (KMG-II): from individual species to whole genera.</title>
        <authorList>
            <person name="Goeker M."/>
        </authorList>
    </citation>
    <scope>NUCLEOTIDE SEQUENCE [LARGE SCALE GENOMIC DNA]</scope>
    <source>
        <strain evidence="1 2">DSM 43850</strain>
    </source>
</reference>
<evidence type="ECO:0000313" key="2">
    <source>
        <dbReference type="Proteomes" id="UP000517916"/>
    </source>
</evidence>
<gene>
    <name evidence="1" type="ORF">BC739_001665</name>
</gene>
<dbReference type="EMBL" id="JACJID010000001">
    <property type="protein sequence ID" value="MBA8924468.1"/>
    <property type="molecule type" value="Genomic_DNA"/>
</dbReference>